<dbReference type="AlphaFoldDB" id="A0A0P9DN98"/>
<keyword evidence="5" id="KW-0676">Redox-active center</keyword>
<dbReference type="InterPro" id="IPR036249">
    <property type="entry name" value="Thioredoxin-like_sf"/>
</dbReference>
<evidence type="ECO:0000313" key="8">
    <source>
        <dbReference type="Proteomes" id="UP000050509"/>
    </source>
</evidence>
<name>A0A0P9DN98_9CHLR</name>
<evidence type="ECO:0000256" key="5">
    <source>
        <dbReference type="ARBA" id="ARBA00023284"/>
    </source>
</evidence>
<evidence type="ECO:0000256" key="4">
    <source>
        <dbReference type="ARBA" id="ARBA00023157"/>
    </source>
</evidence>
<dbReference type="PANTHER" id="PTHR13887:SF14">
    <property type="entry name" value="DISULFIDE BOND FORMATION PROTEIN D"/>
    <property type="match status" value="1"/>
</dbReference>
<dbReference type="PROSITE" id="PS51352">
    <property type="entry name" value="THIOREDOXIN_2"/>
    <property type="match status" value="1"/>
</dbReference>
<dbReference type="GO" id="GO:0016491">
    <property type="term" value="F:oxidoreductase activity"/>
    <property type="evidence" value="ECO:0007669"/>
    <property type="project" value="UniProtKB-KW"/>
</dbReference>
<dbReference type="PANTHER" id="PTHR13887">
    <property type="entry name" value="GLUTATHIONE S-TRANSFERASE KAPPA"/>
    <property type="match status" value="1"/>
</dbReference>
<organism evidence="7 8">
    <name type="scientific">Kouleothrix aurantiaca</name>
    <dbReference type="NCBI Taxonomy" id="186479"/>
    <lineage>
        <taxon>Bacteria</taxon>
        <taxon>Bacillati</taxon>
        <taxon>Chloroflexota</taxon>
        <taxon>Chloroflexia</taxon>
        <taxon>Chloroflexales</taxon>
        <taxon>Roseiflexineae</taxon>
        <taxon>Roseiflexaceae</taxon>
        <taxon>Kouleothrix</taxon>
    </lineage>
</organism>
<dbReference type="InterPro" id="IPR012336">
    <property type="entry name" value="Thioredoxin-like_fold"/>
</dbReference>
<dbReference type="SUPFAM" id="SSF52833">
    <property type="entry name" value="Thioredoxin-like"/>
    <property type="match status" value="1"/>
</dbReference>
<gene>
    <name evidence="7" type="ORF">SE17_00575</name>
</gene>
<reference evidence="7 8" key="1">
    <citation type="submission" date="2015-09" db="EMBL/GenBank/DDBJ databases">
        <title>Draft genome sequence of Kouleothrix aurantiaca JCM 19913.</title>
        <authorList>
            <person name="Hemp J."/>
        </authorList>
    </citation>
    <scope>NUCLEOTIDE SEQUENCE [LARGE SCALE GENOMIC DNA]</scope>
    <source>
        <strain evidence="7 8">COM-B</strain>
    </source>
</reference>
<dbReference type="Pfam" id="PF13462">
    <property type="entry name" value="Thioredoxin_4"/>
    <property type="match status" value="1"/>
</dbReference>
<evidence type="ECO:0000313" key="7">
    <source>
        <dbReference type="EMBL" id="KPV54945.1"/>
    </source>
</evidence>
<accession>A0A0P9DN98</accession>
<dbReference type="EMBL" id="LJCR01000005">
    <property type="protein sequence ID" value="KPV54945.1"/>
    <property type="molecule type" value="Genomic_DNA"/>
</dbReference>
<keyword evidence="3" id="KW-0560">Oxidoreductase</keyword>
<keyword evidence="4" id="KW-1015">Disulfide bond</keyword>
<keyword evidence="8" id="KW-1185">Reference proteome</keyword>
<sequence length="240" mass="25766">MVQSQKLAHRPRGRTLPKKHSRLPLLLLVLAIGILVAGAIIVSKAAPPAVTVTHFTARSINAPTGVTSEGYAYKGSPDAPVTVIEYGDFQCPSCAAFATEQEAALDQRYVETGKVRFIYHDFPLPQHNNAVIAAAAARAAGEQGKFWPMHDLLFARQREWSSSSAIQSLLVSYAEAIGLDRQAFEQALTSETFVPALEAARQQSEQRGVQATPTFEVNGRLVDASQLEAAIAAALQASGK</sequence>
<evidence type="ECO:0000256" key="3">
    <source>
        <dbReference type="ARBA" id="ARBA00023002"/>
    </source>
</evidence>
<dbReference type="Proteomes" id="UP000050509">
    <property type="component" value="Unassembled WGS sequence"/>
</dbReference>
<dbReference type="InterPro" id="IPR013766">
    <property type="entry name" value="Thioredoxin_domain"/>
</dbReference>
<comment type="caution">
    <text evidence="7">The sequence shown here is derived from an EMBL/GenBank/DDBJ whole genome shotgun (WGS) entry which is preliminary data.</text>
</comment>
<dbReference type="Gene3D" id="3.40.30.10">
    <property type="entry name" value="Glutaredoxin"/>
    <property type="match status" value="1"/>
</dbReference>
<evidence type="ECO:0000256" key="2">
    <source>
        <dbReference type="ARBA" id="ARBA00022729"/>
    </source>
</evidence>
<protein>
    <recommendedName>
        <fullName evidence="6">Thioredoxin domain-containing protein</fullName>
    </recommendedName>
</protein>
<comment type="similarity">
    <text evidence="1">Belongs to the thioredoxin family. DsbA subfamily.</text>
</comment>
<evidence type="ECO:0000259" key="6">
    <source>
        <dbReference type="PROSITE" id="PS51352"/>
    </source>
</evidence>
<evidence type="ECO:0000256" key="1">
    <source>
        <dbReference type="ARBA" id="ARBA00005791"/>
    </source>
</evidence>
<keyword evidence="2" id="KW-0732">Signal</keyword>
<feature type="domain" description="Thioredoxin" evidence="6">
    <location>
        <begin position="46"/>
        <end position="236"/>
    </location>
</feature>
<proteinExistence type="inferred from homology"/>